<dbReference type="Gene3D" id="3.90.190.10">
    <property type="entry name" value="Protein tyrosine phosphatase superfamily"/>
    <property type="match status" value="1"/>
</dbReference>
<evidence type="ECO:0000313" key="4">
    <source>
        <dbReference type="Proteomes" id="UP000266273"/>
    </source>
</evidence>
<dbReference type="AlphaFoldDB" id="A0A397Q655"/>
<dbReference type="GO" id="GO:0016791">
    <property type="term" value="F:phosphatase activity"/>
    <property type="evidence" value="ECO:0007669"/>
    <property type="project" value="TreeGrafter"/>
</dbReference>
<name>A0A397Q655_9HYPH</name>
<dbReference type="Pfam" id="PF22741">
    <property type="entry name" value="PTP-NADK"/>
    <property type="match status" value="1"/>
</dbReference>
<evidence type="ECO:0000256" key="1">
    <source>
        <dbReference type="ARBA" id="ARBA00009580"/>
    </source>
</evidence>
<feature type="domain" description="Tyrosine specific protein phosphatases" evidence="2">
    <location>
        <begin position="144"/>
        <end position="179"/>
    </location>
</feature>
<gene>
    <name evidence="3" type="ORF">BXY53_1668</name>
</gene>
<comment type="caution">
    <text evidence="3">The sequence shown here is derived from an EMBL/GenBank/DDBJ whole genome shotgun (WGS) entry which is preliminary data.</text>
</comment>
<dbReference type="PROSITE" id="PS50056">
    <property type="entry name" value="TYR_PHOSPHATASE_2"/>
    <property type="match status" value="1"/>
</dbReference>
<dbReference type="SUPFAM" id="SSF52799">
    <property type="entry name" value="(Phosphotyrosine protein) phosphatases II"/>
    <property type="match status" value="1"/>
</dbReference>
<dbReference type="PANTHER" id="PTHR31126">
    <property type="entry name" value="TYROSINE-PROTEIN PHOSPHATASE"/>
    <property type="match status" value="1"/>
</dbReference>
<sequence>MAMNFAKRQRRLLASSYRRYRNRFTGTDTASDRPRLARFLEHFDLVAVDHGIFRFAYLNLHEVAPGVWRSAQPSPRDIRKLAKRGLRTVVNLRGPRDCGSYRLEQQACAKYGVELIDFKMRSRGVPSPTTIHEARALFERIQYPVLFHCKSGADRAGMMSALYLLLREGRPVEEAARQLSLRYGHFRQADTGVLDHFLDTYREQTADAPMDFLQWVDERYRPKEVARSFKPQGFTNFLVNRLLKRE</sequence>
<accession>A0A397Q655</accession>
<organism evidence="3 4">
    <name type="scientific">Dichotomicrobium thermohalophilum</name>
    <dbReference type="NCBI Taxonomy" id="933063"/>
    <lineage>
        <taxon>Bacteria</taxon>
        <taxon>Pseudomonadati</taxon>
        <taxon>Pseudomonadota</taxon>
        <taxon>Alphaproteobacteria</taxon>
        <taxon>Hyphomicrobiales</taxon>
        <taxon>Hyphomicrobiaceae</taxon>
        <taxon>Dichotomicrobium</taxon>
    </lineage>
</organism>
<dbReference type="Proteomes" id="UP000266273">
    <property type="component" value="Unassembled WGS sequence"/>
</dbReference>
<dbReference type="EMBL" id="QXDF01000001">
    <property type="protein sequence ID" value="RIA56562.1"/>
    <property type="molecule type" value="Genomic_DNA"/>
</dbReference>
<comment type="similarity">
    <text evidence="1">Belongs to the protein-tyrosine phosphatase family.</text>
</comment>
<dbReference type="PANTHER" id="PTHR31126:SF72">
    <property type="entry name" value="DUAL SPECIFICITY PROTEIN PHOSPHATASE TPBA"/>
    <property type="match status" value="1"/>
</dbReference>
<evidence type="ECO:0000313" key="3">
    <source>
        <dbReference type="EMBL" id="RIA56562.1"/>
    </source>
</evidence>
<evidence type="ECO:0000259" key="2">
    <source>
        <dbReference type="PROSITE" id="PS50056"/>
    </source>
</evidence>
<reference evidence="3 4" key="1">
    <citation type="submission" date="2018-08" db="EMBL/GenBank/DDBJ databases">
        <title>Genomic Encyclopedia of Archaeal and Bacterial Type Strains, Phase II (KMG-II): from individual species to whole genera.</title>
        <authorList>
            <person name="Goeker M."/>
        </authorList>
    </citation>
    <scope>NUCLEOTIDE SEQUENCE [LARGE SCALE GENOMIC DNA]</scope>
    <source>
        <strain evidence="3 4">DSM 5002</strain>
    </source>
</reference>
<dbReference type="OrthoDB" id="9814896at2"/>
<protein>
    <submittedName>
        <fullName evidence="3">Tyrosine phosphatase family protein</fullName>
    </submittedName>
</protein>
<dbReference type="InterPro" id="IPR029021">
    <property type="entry name" value="Prot-tyrosine_phosphatase-like"/>
</dbReference>
<dbReference type="InterPro" id="IPR055214">
    <property type="entry name" value="PTP-NADK"/>
</dbReference>
<keyword evidence="4" id="KW-1185">Reference proteome</keyword>
<proteinExistence type="inferred from homology"/>
<dbReference type="InterPro" id="IPR000387">
    <property type="entry name" value="Tyr_Pase_dom"/>
</dbReference>